<dbReference type="EMBL" id="BPWL01000002">
    <property type="protein sequence ID" value="GJJ06977.1"/>
    <property type="molecule type" value="Genomic_DNA"/>
</dbReference>
<name>A0AAV4ZXT5_9AGAM</name>
<proteinExistence type="predicted"/>
<dbReference type="Proteomes" id="UP001050691">
    <property type="component" value="Unassembled WGS sequence"/>
</dbReference>
<reference evidence="1" key="1">
    <citation type="submission" date="2021-10" db="EMBL/GenBank/DDBJ databases">
        <title>De novo Genome Assembly of Clathrus columnatus (Basidiomycota, Fungi) Using Illumina and Nanopore Sequence Data.</title>
        <authorList>
            <person name="Ogiso-Tanaka E."/>
            <person name="Itagaki H."/>
            <person name="Hosoya T."/>
            <person name="Hosaka K."/>
        </authorList>
    </citation>
    <scope>NUCLEOTIDE SEQUENCE</scope>
    <source>
        <strain evidence="1">MO-923</strain>
    </source>
</reference>
<organism evidence="1 2">
    <name type="scientific">Clathrus columnatus</name>
    <dbReference type="NCBI Taxonomy" id="1419009"/>
    <lineage>
        <taxon>Eukaryota</taxon>
        <taxon>Fungi</taxon>
        <taxon>Dikarya</taxon>
        <taxon>Basidiomycota</taxon>
        <taxon>Agaricomycotina</taxon>
        <taxon>Agaricomycetes</taxon>
        <taxon>Phallomycetidae</taxon>
        <taxon>Phallales</taxon>
        <taxon>Clathraceae</taxon>
        <taxon>Clathrus</taxon>
    </lineage>
</organism>
<gene>
    <name evidence="1" type="ORF">Clacol_001175</name>
</gene>
<accession>A0AAV4ZXT5</accession>
<comment type="caution">
    <text evidence="1">The sequence shown here is derived from an EMBL/GenBank/DDBJ whole genome shotgun (WGS) entry which is preliminary data.</text>
</comment>
<protein>
    <submittedName>
        <fullName evidence="1">Uncharacterized protein</fullName>
    </submittedName>
</protein>
<evidence type="ECO:0000313" key="2">
    <source>
        <dbReference type="Proteomes" id="UP001050691"/>
    </source>
</evidence>
<dbReference type="AlphaFoldDB" id="A0AAV4ZXT5"/>
<keyword evidence="2" id="KW-1185">Reference proteome</keyword>
<evidence type="ECO:0000313" key="1">
    <source>
        <dbReference type="EMBL" id="GJJ06977.1"/>
    </source>
</evidence>
<dbReference type="Pfam" id="PF14223">
    <property type="entry name" value="Retrotran_gag_2"/>
    <property type="match status" value="1"/>
</dbReference>
<sequence>MVDDDEKVAQSCRCMGHRVRINTQKNIIIRSVHKALAAALDDLSSSEMWTQLQRVFQQVESDSIVFWLRQLIRKAEGTHTMKQHLESFQTSLRHLENAEVTFEEHVKAAMLLATLPDDSTDSADSWAGFVSGLQANETTQLSAVVISILVEIRERKVKSLENVKPK</sequence>